<dbReference type="Gene3D" id="3.40.50.150">
    <property type="entry name" value="Vaccinia Virus protein VP39"/>
    <property type="match status" value="1"/>
</dbReference>
<dbReference type="CDD" id="cd02440">
    <property type="entry name" value="AdoMet_MTases"/>
    <property type="match status" value="1"/>
</dbReference>
<dbReference type="InterPro" id="IPR029063">
    <property type="entry name" value="SAM-dependent_MTases_sf"/>
</dbReference>
<dbReference type="GO" id="GO:0008168">
    <property type="term" value="F:methyltransferase activity"/>
    <property type="evidence" value="ECO:0007669"/>
    <property type="project" value="UniProtKB-KW"/>
</dbReference>
<protein>
    <submittedName>
        <fullName evidence="1">Class I SAM-dependent methyltransferase</fullName>
    </submittedName>
</protein>
<comment type="caution">
    <text evidence="1">The sequence shown here is derived from an EMBL/GenBank/DDBJ whole genome shotgun (WGS) entry which is preliminary data.</text>
</comment>
<name>A0ABP7XIX2_9ACTN</name>
<dbReference type="Pfam" id="PF01209">
    <property type="entry name" value="Ubie_methyltran"/>
    <property type="match status" value="1"/>
</dbReference>
<evidence type="ECO:0000313" key="2">
    <source>
        <dbReference type="Proteomes" id="UP001501495"/>
    </source>
</evidence>
<dbReference type="PANTHER" id="PTHR43861">
    <property type="entry name" value="TRANS-ACONITATE 2-METHYLTRANSFERASE-RELATED"/>
    <property type="match status" value="1"/>
</dbReference>
<keyword evidence="1" id="KW-0489">Methyltransferase</keyword>
<dbReference type="GO" id="GO:0032259">
    <property type="term" value="P:methylation"/>
    <property type="evidence" value="ECO:0007669"/>
    <property type="project" value="UniProtKB-KW"/>
</dbReference>
<dbReference type="SUPFAM" id="SSF53335">
    <property type="entry name" value="S-adenosyl-L-methionine-dependent methyltransferases"/>
    <property type="match status" value="1"/>
</dbReference>
<dbReference type="PANTHER" id="PTHR43861:SF1">
    <property type="entry name" value="TRANS-ACONITATE 2-METHYLTRANSFERASE"/>
    <property type="match status" value="1"/>
</dbReference>
<dbReference type="RefSeq" id="WP_344733226.1">
    <property type="nucleotide sequence ID" value="NZ_BAAAZH010000013.1"/>
</dbReference>
<evidence type="ECO:0000313" key="1">
    <source>
        <dbReference type="EMBL" id="GAA4118507.1"/>
    </source>
</evidence>
<gene>
    <name evidence="1" type="ORF">GCM10022215_20100</name>
</gene>
<sequence length="256" mass="27686">MTTTGSATGTPDRPRVRGEVVPAAFDDVASTYDLMVRLSPGYHAQLRESAAALVEALPVEPGRRPLLLDLGCGSGASTAALVHALRAAGREADIIGVDGSAGMLAQARRKRWPAGVTFRQADAETLGRDDLADADGVFAAYLLRNVAARDRLLRQVHDALRPGGVLVVHDYSVRDSPSARLIWHAVCWGVVIPLGAITAPRSPIYRYLWRSVLDFDGVHRLADRMVAAGLVEVESRSVRGWQRGTVHTWRGRRAQA</sequence>
<organism evidence="1 2">
    <name type="scientific">Nocardioides fonticola</name>
    <dbReference type="NCBI Taxonomy" id="450363"/>
    <lineage>
        <taxon>Bacteria</taxon>
        <taxon>Bacillati</taxon>
        <taxon>Actinomycetota</taxon>
        <taxon>Actinomycetes</taxon>
        <taxon>Propionibacteriales</taxon>
        <taxon>Nocardioidaceae</taxon>
        <taxon>Nocardioides</taxon>
    </lineage>
</organism>
<keyword evidence="2" id="KW-1185">Reference proteome</keyword>
<reference evidence="2" key="1">
    <citation type="journal article" date="2019" name="Int. J. Syst. Evol. Microbiol.">
        <title>The Global Catalogue of Microorganisms (GCM) 10K type strain sequencing project: providing services to taxonomists for standard genome sequencing and annotation.</title>
        <authorList>
            <consortium name="The Broad Institute Genomics Platform"/>
            <consortium name="The Broad Institute Genome Sequencing Center for Infectious Disease"/>
            <person name="Wu L."/>
            <person name="Ma J."/>
        </authorList>
    </citation>
    <scope>NUCLEOTIDE SEQUENCE [LARGE SCALE GENOMIC DNA]</scope>
    <source>
        <strain evidence="2">JCM 16703</strain>
    </source>
</reference>
<dbReference type="Proteomes" id="UP001501495">
    <property type="component" value="Unassembled WGS sequence"/>
</dbReference>
<proteinExistence type="predicted"/>
<keyword evidence="1" id="KW-0808">Transferase</keyword>
<dbReference type="EMBL" id="BAAAZH010000013">
    <property type="protein sequence ID" value="GAA4118507.1"/>
    <property type="molecule type" value="Genomic_DNA"/>
</dbReference>
<accession>A0ABP7XIX2</accession>